<sequence>MLTGHIHVLFAPLEGTEEKRETGKEEMYDFCVTIPYGILMVVGGIVGYLSKGKATSLGGAGAGLLLFFAGYSSLKAFEKRKNSYFALILETITAAALTFIMGQRYIETSKVMPAGIVAGLSALMTGFYVKKVVTGGNHIPTKAE</sequence>
<protein>
    <submittedName>
        <fullName evidence="7">Uncharacterized protein</fullName>
    </submittedName>
</protein>
<evidence type="ECO:0000313" key="7">
    <source>
        <dbReference type="EMBL" id="KAK4771150.1"/>
    </source>
</evidence>
<feature type="transmembrane region" description="Helical" evidence="6">
    <location>
        <begin position="27"/>
        <end position="48"/>
    </location>
</feature>
<feature type="transmembrane region" description="Helical" evidence="6">
    <location>
        <begin position="111"/>
        <end position="129"/>
    </location>
</feature>
<reference evidence="7 8" key="1">
    <citation type="journal article" date="2023" name="Hortic Res">
        <title>Pangenome of water caltrop reveals structural variations and asymmetric subgenome divergence after allopolyploidization.</title>
        <authorList>
            <person name="Zhang X."/>
            <person name="Chen Y."/>
            <person name="Wang L."/>
            <person name="Yuan Y."/>
            <person name="Fang M."/>
            <person name="Shi L."/>
            <person name="Lu R."/>
            <person name="Comes H.P."/>
            <person name="Ma Y."/>
            <person name="Chen Y."/>
            <person name="Huang G."/>
            <person name="Zhou Y."/>
            <person name="Zheng Z."/>
            <person name="Qiu Y."/>
        </authorList>
    </citation>
    <scope>NUCLEOTIDE SEQUENCE [LARGE SCALE GENOMIC DNA]</scope>
    <source>
        <tissue evidence="7">Roots</tissue>
    </source>
</reference>
<dbReference type="PANTHER" id="PTHR12668">
    <property type="entry name" value="TRANSMEMBRANE PROTEIN 14, 15"/>
    <property type="match status" value="1"/>
</dbReference>
<evidence type="ECO:0000313" key="8">
    <source>
        <dbReference type="Proteomes" id="UP001345219"/>
    </source>
</evidence>
<keyword evidence="5 6" id="KW-0472">Membrane</keyword>
<dbReference type="GO" id="GO:0015245">
    <property type="term" value="F:fatty acid transmembrane transporter activity"/>
    <property type="evidence" value="ECO:0007669"/>
    <property type="project" value="TreeGrafter"/>
</dbReference>
<evidence type="ECO:0000256" key="3">
    <source>
        <dbReference type="ARBA" id="ARBA00022692"/>
    </source>
</evidence>
<dbReference type="PANTHER" id="PTHR12668:SF5">
    <property type="entry name" value="PROTEIN FATTY ACID EXPORT 5-RELATED"/>
    <property type="match status" value="1"/>
</dbReference>
<evidence type="ECO:0000256" key="2">
    <source>
        <dbReference type="ARBA" id="ARBA00007590"/>
    </source>
</evidence>
<dbReference type="AlphaFoldDB" id="A0AAN7KQN1"/>
<dbReference type="Proteomes" id="UP001345219">
    <property type="component" value="Chromosome 24"/>
</dbReference>
<dbReference type="Gene3D" id="1.10.10.1740">
    <property type="entry name" value="Transmembrane protein 14-like"/>
    <property type="match status" value="1"/>
</dbReference>
<evidence type="ECO:0000256" key="5">
    <source>
        <dbReference type="ARBA" id="ARBA00023136"/>
    </source>
</evidence>
<dbReference type="InterPro" id="IPR005349">
    <property type="entry name" value="TMEM14"/>
</dbReference>
<evidence type="ECO:0000256" key="6">
    <source>
        <dbReference type="SAM" id="Phobius"/>
    </source>
</evidence>
<keyword evidence="3 6" id="KW-0812">Transmembrane</keyword>
<evidence type="ECO:0000256" key="1">
    <source>
        <dbReference type="ARBA" id="ARBA00004370"/>
    </source>
</evidence>
<comment type="caution">
    <text evidence="7">The sequence shown here is derived from an EMBL/GenBank/DDBJ whole genome shotgun (WGS) entry which is preliminary data.</text>
</comment>
<proteinExistence type="inferred from homology"/>
<name>A0AAN7KQN1_9MYRT</name>
<gene>
    <name evidence="7" type="ORF">SAY87_031682</name>
</gene>
<accession>A0AAN7KQN1</accession>
<organism evidence="7 8">
    <name type="scientific">Trapa incisa</name>
    <dbReference type="NCBI Taxonomy" id="236973"/>
    <lineage>
        <taxon>Eukaryota</taxon>
        <taxon>Viridiplantae</taxon>
        <taxon>Streptophyta</taxon>
        <taxon>Embryophyta</taxon>
        <taxon>Tracheophyta</taxon>
        <taxon>Spermatophyta</taxon>
        <taxon>Magnoliopsida</taxon>
        <taxon>eudicotyledons</taxon>
        <taxon>Gunneridae</taxon>
        <taxon>Pentapetalae</taxon>
        <taxon>rosids</taxon>
        <taxon>malvids</taxon>
        <taxon>Myrtales</taxon>
        <taxon>Lythraceae</taxon>
        <taxon>Trapa</taxon>
    </lineage>
</organism>
<feature type="transmembrane region" description="Helical" evidence="6">
    <location>
        <begin position="54"/>
        <end position="72"/>
    </location>
</feature>
<feature type="transmembrane region" description="Helical" evidence="6">
    <location>
        <begin position="84"/>
        <end position="105"/>
    </location>
</feature>
<comment type="similarity">
    <text evidence="2">Belongs to the TMEM14 family.</text>
</comment>
<dbReference type="Pfam" id="PF03647">
    <property type="entry name" value="Tmemb_14"/>
    <property type="match status" value="1"/>
</dbReference>
<evidence type="ECO:0000256" key="4">
    <source>
        <dbReference type="ARBA" id="ARBA00022989"/>
    </source>
</evidence>
<keyword evidence="4 6" id="KW-1133">Transmembrane helix</keyword>
<dbReference type="GO" id="GO:0009706">
    <property type="term" value="C:chloroplast inner membrane"/>
    <property type="evidence" value="ECO:0007669"/>
    <property type="project" value="TreeGrafter"/>
</dbReference>
<dbReference type="InterPro" id="IPR044890">
    <property type="entry name" value="TMEM14_sf"/>
</dbReference>
<comment type="subcellular location">
    <subcellularLocation>
        <location evidence="1">Membrane</location>
    </subcellularLocation>
</comment>
<dbReference type="EMBL" id="JAXIOK010000005">
    <property type="protein sequence ID" value="KAK4771150.1"/>
    <property type="molecule type" value="Genomic_DNA"/>
</dbReference>
<keyword evidence="8" id="KW-1185">Reference proteome</keyword>